<dbReference type="SUPFAM" id="SSF110916">
    <property type="entry name" value="Peptidyl-tRNA hydrolase domain-like"/>
    <property type="match status" value="1"/>
</dbReference>
<gene>
    <name evidence="3" type="primary">arfB</name>
    <name evidence="3" type="ORF">NY014_04685</name>
</gene>
<evidence type="ECO:0000256" key="1">
    <source>
        <dbReference type="SAM" id="MobiDB-lite"/>
    </source>
</evidence>
<organism evidence="3 4">
    <name type="scientific">Algoriphagus limi</name>
    <dbReference type="NCBI Taxonomy" id="2975273"/>
    <lineage>
        <taxon>Bacteria</taxon>
        <taxon>Pseudomonadati</taxon>
        <taxon>Bacteroidota</taxon>
        <taxon>Cytophagia</taxon>
        <taxon>Cytophagales</taxon>
        <taxon>Cyclobacteriaceae</taxon>
        <taxon>Algoriphagus</taxon>
    </lineage>
</organism>
<reference evidence="3 4" key="1">
    <citation type="submission" date="2022-08" db="EMBL/GenBank/DDBJ databases">
        <title>Algoriphagus sp. CAU 1643 isolated from mud.</title>
        <authorList>
            <person name="Kim W."/>
        </authorList>
    </citation>
    <scope>NUCLEOTIDE SEQUENCE [LARGE SCALE GENOMIC DNA]</scope>
    <source>
        <strain evidence="3 4">CAU 1643</strain>
    </source>
</reference>
<evidence type="ECO:0000259" key="2">
    <source>
        <dbReference type="PROSITE" id="PS00745"/>
    </source>
</evidence>
<name>A0ABT2G701_9BACT</name>
<feature type="compositionally biased region" description="Basic and acidic residues" evidence="1">
    <location>
        <begin position="132"/>
        <end position="143"/>
    </location>
</feature>
<dbReference type="Pfam" id="PF00472">
    <property type="entry name" value="RF-1"/>
    <property type="match status" value="1"/>
</dbReference>
<dbReference type="PROSITE" id="PS00745">
    <property type="entry name" value="RF_PROK_I"/>
    <property type="match status" value="1"/>
</dbReference>
<dbReference type="Gene3D" id="3.30.160.20">
    <property type="match status" value="1"/>
</dbReference>
<dbReference type="EMBL" id="JANWGH010000001">
    <property type="protein sequence ID" value="MCS5489712.1"/>
    <property type="molecule type" value="Genomic_DNA"/>
</dbReference>
<dbReference type="RefSeq" id="WP_259413384.1">
    <property type="nucleotide sequence ID" value="NZ_JANWGH010000001.1"/>
</dbReference>
<dbReference type="EC" id="3.1.1.29" evidence="3"/>
<proteinExistence type="predicted"/>
<dbReference type="Proteomes" id="UP001206788">
    <property type="component" value="Unassembled WGS sequence"/>
</dbReference>
<dbReference type="NCBIfam" id="NF006718">
    <property type="entry name" value="PRK09256.1"/>
    <property type="match status" value="1"/>
</dbReference>
<dbReference type="PANTHER" id="PTHR47814">
    <property type="entry name" value="PEPTIDYL-TRNA HYDROLASE ARFB"/>
    <property type="match status" value="1"/>
</dbReference>
<keyword evidence="3" id="KW-0378">Hydrolase</keyword>
<comment type="caution">
    <text evidence="3">The sequence shown here is derived from an EMBL/GenBank/DDBJ whole genome shotgun (WGS) entry which is preliminary data.</text>
</comment>
<dbReference type="GO" id="GO:0004045">
    <property type="term" value="F:peptidyl-tRNA hydrolase activity"/>
    <property type="evidence" value="ECO:0007669"/>
    <property type="project" value="UniProtKB-EC"/>
</dbReference>
<feature type="domain" description="Prokaryotic-type class I peptide chain release factors" evidence="2">
    <location>
        <begin position="25"/>
        <end position="41"/>
    </location>
</feature>
<evidence type="ECO:0000313" key="3">
    <source>
        <dbReference type="EMBL" id="MCS5489712.1"/>
    </source>
</evidence>
<dbReference type="PANTHER" id="PTHR47814:SF1">
    <property type="entry name" value="PEPTIDYL-TRNA HYDROLASE ARFB"/>
    <property type="match status" value="1"/>
</dbReference>
<feature type="region of interest" description="Disordered" evidence="1">
    <location>
        <begin position="110"/>
        <end position="143"/>
    </location>
</feature>
<protein>
    <submittedName>
        <fullName evidence="3">Aminoacyl-tRNA hydrolase</fullName>
        <ecNumber evidence="3">3.1.1.29</ecNumber>
    </submittedName>
</protein>
<dbReference type="InterPro" id="IPR000352">
    <property type="entry name" value="Pep_chain_release_fac_I"/>
</dbReference>
<accession>A0ABT2G701</accession>
<sequence length="143" mass="16591">MEKRPLLDRIQSGLFENEFQFKTSRSSGPGGQNVNKVETKVELLFDIGSSMLLSEEEKNTLRSKLSNKIDQEDILHLTSQEKRSQTQNKERVIKKFYDLILKAFQKRKIRKATKPSKSAIENRLKAKKARGEKKSNRGWKPDL</sequence>
<keyword evidence="4" id="KW-1185">Reference proteome</keyword>
<evidence type="ECO:0000313" key="4">
    <source>
        <dbReference type="Proteomes" id="UP001206788"/>
    </source>
</evidence>